<dbReference type="InterPro" id="IPR012337">
    <property type="entry name" value="RNaseH-like_sf"/>
</dbReference>
<name>A0A412IU01_9FIRM</name>
<comment type="caution">
    <text evidence="2">The sequence shown here is derived from an EMBL/GenBank/DDBJ whole genome shotgun (WGS) entry which is preliminary data.</text>
</comment>
<dbReference type="Pfam" id="PF00075">
    <property type="entry name" value="RNase_H"/>
    <property type="match status" value="1"/>
</dbReference>
<dbReference type="PROSITE" id="PS50879">
    <property type="entry name" value="RNASE_H_1"/>
    <property type="match status" value="1"/>
</dbReference>
<accession>A0A412IU01</accession>
<dbReference type="OrthoDB" id="9811552at2"/>
<sequence length="203" mass="22516">MKYAIYSDGSYKNGIWGAGAVILQETPFGFNPVQELSFFGEDADGIRNVAGEIYGVLEALRLLFKINQSSRDVDSVTVYHDYEGLQKWADGEWKAKKAATQDYRDRVAKARQYLPIQFVKVKAHSSDRLNEKADALAKQGMEKGLKAADNQSEKQPVVRDEVPVMITVNVKLTKAEYDAVGGADGFARWILENAPVLEAEPAV</sequence>
<feature type="domain" description="RNase H type-1" evidence="1">
    <location>
        <begin position="1"/>
        <end position="142"/>
    </location>
</feature>
<dbReference type="GO" id="GO:0003676">
    <property type="term" value="F:nucleic acid binding"/>
    <property type="evidence" value="ECO:0007669"/>
    <property type="project" value="InterPro"/>
</dbReference>
<organism evidence="2 3">
    <name type="scientific">Coprococcus eutactus</name>
    <dbReference type="NCBI Taxonomy" id="33043"/>
    <lineage>
        <taxon>Bacteria</taxon>
        <taxon>Bacillati</taxon>
        <taxon>Bacillota</taxon>
        <taxon>Clostridia</taxon>
        <taxon>Lachnospirales</taxon>
        <taxon>Lachnospiraceae</taxon>
        <taxon>Coprococcus</taxon>
    </lineage>
</organism>
<dbReference type="Proteomes" id="UP000283295">
    <property type="component" value="Unassembled WGS sequence"/>
</dbReference>
<dbReference type="EMBL" id="QRVK01000006">
    <property type="protein sequence ID" value="RGS43543.1"/>
    <property type="molecule type" value="Genomic_DNA"/>
</dbReference>
<reference evidence="2 3" key="1">
    <citation type="submission" date="2018-08" db="EMBL/GenBank/DDBJ databases">
        <title>A genome reference for cultivated species of the human gut microbiota.</title>
        <authorList>
            <person name="Zou Y."/>
            <person name="Xue W."/>
            <person name="Luo G."/>
        </authorList>
    </citation>
    <scope>NUCLEOTIDE SEQUENCE [LARGE SCALE GENOMIC DNA]</scope>
    <source>
        <strain evidence="2 3">AF22-21</strain>
    </source>
</reference>
<evidence type="ECO:0000313" key="2">
    <source>
        <dbReference type="EMBL" id="RGS43543.1"/>
    </source>
</evidence>
<dbReference type="AlphaFoldDB" id="A0A412IU01"/>
<dbReference type="Gene3D" id="3.30.420.10">
    <property type="entry name" value="Ribonuclease H-like superfamily/Ribonuclease H"/>
    <property type="match status" value="1"/>
</dbReference>
<dbReference type="GO" id="GO:0004523">
    <property type="term" value="F:RNA-DNA hybrid ribonuclease activity"/>
    <property type="evidence" value="ECO:0007669"/>
    <property type="project" value="InterPro"/>
</dbReference>
<gene>
    <name evidence="2" type="ORF">DWX94_04285</name>
</gene>
<dbReference type="SUPFAM" id="SSF53098">
    <property type="entry name" value="Ribonuclease H-like"/>
    <property type="match status" value="1"/>
</dbReference>
<evidence type="ECO:0000259" key="1">
    <source>
        <dbReference type="PROSITE" id="PS50879"/>
    </source>
</evidence>
<protein>
    <recommendedName>
        <fullName evidence="1">RNase H type-1 domain-containing protein</fullName>
    </recommendedName>
</protein>
<evidence type="ECO:0000313" key="3">
    <source>
        <dbReference type="Proteomes" id="UP000283295"/>
    </source>
</evidence>
<dbReference type="InterPro" id="IPR002156">
    <property type="entry name" value="RNaseH_domain"/>
</dbReference>
<proteinExistence type="predicted"/>
<dbReference type="InterPro" id="IPR036397">
    <property type="entry name" value="RNaseH_sf"/>
</dbReference>